<dbReference type="InterPro" id="IPR006311">
    <property type="entry name" value="TAT_signal"/>
</dbReference>
<evidence type="ECO:0000313" key="3">
    <source>
        <dbReference type="Proteomes" id="UP000663942"/>
    </source>
</evidence>
<keyword evidence="3" id="KW-1185">Reference proteome</keyword>
<organism evidence="2 3">
    <name type="scientific">Brevundimonas pondensis</name>
    <dbReference type="NCBI Taxonomy" id="2774189"/>
    <lineage>
        <taxon>Bacteria</taxon>
        <taxon>Pseudomonadati</taxon>
        <taxon>Pseudomonadota</taxon>
        <taxon>Alphaproteobacteria</taxon>
        <taxon>Caulobacterales</taxon>
        <taxon>Caulobacteraceae</taxon>
        <taxon>Brevundimonas</taxon>
    </lineage>
</organism>
<dbReference type="Proteomes" id="UP000663942">
    <property type="component" value="Chromosome"/>
</dbReference>
<proteinExistence type="predicted"/>
<dbReference type="RefSeq" id="WP_207826058.1">
    <property type="nucleotide sequence ID" value="NZ_CP062006.1"/>
</dbReference>
<dbReference type="EMBL" id="CP062006">
    <property type="protein sequence ID" value="QTC88631.1"/>
    <property type="molecule type" value="Genomic_DNA"/>
</dbReference>
<protein>
    <submittedName>
        <fullName evidence="2">LamG domain-containing protein</fullName>
    </submittedName>
</protein>
<dbReference type="InterPro" id="IPR013320">
    <property type="entry name" value="ConA-like_dom_sf"/>
</dbReference>
<dbReference type="SUPFAM" id="SSF49899">
    <property type="entry name" value="Concanavalin A-like lectins/glucanases"/>
    <property type="match status" value="1"/>
</dbReference>
<dbReference type="PROSITE" id="PS51318">
    <property type="entry name" value="TAT"/>
    <property type="match status" value="1"/>
</dbReference>
<feature type="chain" id="PRO_5045934070" evidence="1">
    <location>
        <begin position="22"/>
        <end position="239"/>
    </location>
</feature>
<accession>A0ABX7SLQ8</accession>
<sequence>MTVQPRPLPRRALLGAGLALAANGCVTPRNVAAASSPDIWTFDRLTAVGGHAVTAEGQPLLIDSPYGRAIRFDGVDDALFIDNHPLAGARHFTFEALFRPDGGAHEQRWFHLQEAPPTTDATQWPGTRFLFEIRVYDRQWSLDAFTKGPGYNQTLLFPDRLHPVGQWAHVAQTYDGTTYRSFVNGVLQGEAPLAFQPQGAGATSVGCRFNRVNYFNGAVRAAAFSRRALAPSAFSLLKS</sequence>
<name>A0ABX7SLQ8_9CAUL</name>
<dbReference type="Gene3D" id="2.60.120.200">
    <property type="match status" value="1"/>
</dbReference>
<dbReference type="Pfam" id="PF13385">
    <property type="entry name" value="Laminin_G_3"/>
    <property type="match status" value="1"/>
</dbReference>
<evidence type="ECO:0000313" key="2">
    <source>
        <dbReference type="EMBL" id="QTC88631.1"/>
    </source>
</evidence>
<reference evidence="2 3" key="1">
    <citation type="submission" date="2020-09" db="EMBL/GenBank/DDBJ databases">
        <title>Brevundimonas sp. LVF1 isolated from an oligotrophic pond in Goettingen, Germany.</title>
        <authorList>
            <person name="Friedrich I."/>
            <person name="Klassen A."/>
            <person name="Neubauer H."/>
            <person name="Schneider D."/>
            <person name="Hertel R."/>
            <person name="Daniel R."/>
        </authorList>
    </citation>
    <scope>NUCLEOTIDE SEQUENCE [LARGE SCALE GENOMIC DNA]</scope>
    <source>
        <strain evidence="2 3">LVF1</strain>
    </source>
</reference>
<feature type="signal peptide" evidence="1">
    <location>
        <begin position="1"/>
        <end position="21"/>
    </location>
</feature>
<keyword evidence="1" id="KW-0732">Signal</keyword>
<evidence type="ECO:0000256" key="1">
    <source>
        <dbReference type="SAM" id="SignalP"/>
    </source>
</evidence>
<gene>
    <name evidence="2" type="ORF">IFE19_04465</name>
</gene>